<gene>
    <name evidence="2" type="ORF">WMSIL1_LOCUS5634</name>
</gene>
<evidence type="ECO:0000313" key="3">
    <source>
        <dbReference type="Proteomes" id="UP000321570"/>
    </source>
</evidence>
<feature type="non-terminal residue" evidence="2">
    <location>
        <position position="134"/>
    </location>
</feature>
<accession>A0A564YFW9</accession>
<evidence type="ECO:0000256" key="1">
    <source>
        <dbReference type="SAM" id="MobiDB-lite"/>
    </source>
</evidence>
<proteinExistence type="predicted"/>
<protein>
    <submittedName>
        <fullName evidence="2">Uncharacterized protein</fullName>
    </submittedName>
</protein>
<name>A0A564YFW9_HYMDI</name>
<organism evidence="2 3">
    <name type="scientific">Hymenolepis diminuta</name>
    <name type="common">Rat tapeworm</name>
    <dbReference type="NCBI Taxonomy" id="6216"/>
    <lineage>
        <taxon>Eukaryota</taxon>
        <taxon>Metazoa</taxon>
        <taxon>Spiralia</taxon>
        <taxon>Lophotrochozoa</taxon>
        <taxon>Platyhelminthes</taxon>
        <taxon>Cestoda</taxon>
        <taxon>Eucestoda</taxon>
        <taxon>Cyclophyllidea</taxon>
        <taxon>Hymenolepididae</taxon>
        <taxon>Hymenolepis</taxon>
    </lineage>
</organism>
<feature type="region of interest" description="Disordered" evidence="1">
    <location>
        <begin position="34"/>
        <end position="54"/>
    </location>
</feature>
<dbReference type="AlphaFoldDB" id="A0A564YFW9"/>
<sequence length="134" mass="15255">MEGLITIEAANFPRLLPFVIWRKDEATEIITRTRKASTSNVPAKPDDLDLNEDDPFVDDEDETDCFVSSTLKFCEPGSYVVEIYGHAKGIHSVTGRRSQIIELIGQFLVHIHTKQAKWEKKRTQSTCIGHIEIR</sequence>
<keyword evidence="3" id="KW-1185">Reference proteome</keyword>
<dbReference type="Proteomes" id="UP000321570">
    <property type="component" value="Unassembled WGS sequence"/>
</dbReference>
<reference evidence="2 3" key="1">
    <citation type="submission" date="2019-07" db="EMBL/GenBank/DDBJ databases">
        <authorList>
            <person name="Jastrzebski P J."/>
            <person name="Paukszto L."/>
            <person name="Jastrzebski P J."/>
        </authorList>
    </citation>
    <scope>NUCLEOTIDE SEQUENCE [LARGE SCALE GENOMIC DNA]</scope>
    <source>
        <strain evidence="2 3">WMS-il1</strain>
    </source>
</reference>
<evidence type="ECO:0000313" key="2">
    <source>
        <dbReference type="EMBL" id="VUZ45839.1"/>
    </source>
</evidence>
<dbReference type="EMBL" id="CABIJS010000188">
    <property type="protein sequence ID" value="VUZ45839.1"/>
    <property type="molecule type" value="Genomic_DNA"/>
</dbReference>